<dbReference type="Proteomes" id="UP000194003">
    <property type="component" value="Unassembled WGS sequence"/>
</dbReference>
<dbReference type="AlphaFoldDB" id="W0LP06"/>
<dbReference type="NCBIfam" id="NF040966">
    <property type="entry name" value="MamQ"/>
    <property type="match status" value="1"/>
</dbReference>
<dbReference type="PANTHER" id="PTHR34478">
    <property type="entry name" value="PROTEIN LEMA"/>
    <property type="match status" value="1"/>
</dbReference>
<dbReference type="Gene3D" id="1.20.1440.20">
    <property type="entry name" value="LemA-like domain"/>
    <property type="match status" value="1"/>
</dbReference>
<proteinExistence type="inferred from homology"/>
<keyword evidence="4 7" id="KW-1133">Transmembrane helix</keyword>
<evidence type="ECO:0000256" key="6">
    <source>
        <dbReference type="SAM" id="MobiDB-lite"/>
    </source>
</evidence>
<feature type="transmembrane region" description="Helical" evidence="7">
    <location>
        <begin position="53"/>
        <end position="74"/>
    </location>
</feature>
<evidence type="ECO:0000256" key="3">
    <source>
        <dbReference type="ARBA" id="ARBA00022692"/>
    </source>
</evidence>
<gene>
    <name evidence="8" type="primary">mamQ</name>
    <name evidence="9" type="ORF">MAIT1_02780</name>
    <name evidence="8" type="ORF">MIIT1_02780</name>
</gene>
<dbReference type="InterPro" id="IPR007156">
    <property type="entry name" value="MamQ_LemA"/>
</dbReference>
<dbReference type="STRING" id="1434232.MAIT1_02780"/>
<keyword evidence="10" id="KW-1185">Reference proteome</keyword>
<keyword evidence="3 7" id="KW-0812">Transmembrane</keyword>
<dbReference type="EMBL" id="KF933436">
    <property type="protein sequence ID" value="AHG23880.1"/>
    <property type="molecule type" value="Genomic_DNA"/>
</dbReference>
<evidence type="ECO:0000313" key="8">
    <source>
        <dbReference type="EMBL" id="AHG23880.1"/>
    </source>
</evidence>
<reference evidence="9 10" key="2">
    <citation type="journal article" date="2016" name="BMC Genomics">
        <title>Combined genomic and structural analyses of a cultured magnetotactic bacterium reveals its niche adaptation to a dynamic environment.</title>
        <authorList>
            <person name="Araujo A.C."/>
            <person name="Morillo V."/>
            <person name="Cypriano J."/>
            <person name="Teixeira L.C."/>
            <person name="Leao P."/>
            <person name="Lyra S."/>
            <person name="Almeida L.G."/>
            <person name="Bazylinski D.A."/>
            <person name="Vasconcellos A.T."/>
            <person name="Abreu F."/>
            <person name="Lins U."/>
        </authorList>
    </citation>
    <scope>NUCLEOTIDE SEQUENCE [LARGE SCALE GENOMIC DNA]</scope>
    <source>
        <strain evidence="9 10">IT-1</strain>
    </source>
</reference>
<reference evidence="8" key="1">
    <citation type="journal article" date="2014" name="Front. Microbiol.">
        <title>Isolation, cultivation and genomic analysis of magnetosome biomineralization genes of a new genus of South-seeking magnetotactic cocci within the Alphaproteobacteria.</title>
        <authorList>
            <person name="Morillo V."/>
            <person name="Abreu F."/>
            <person name="Araujo A.C."/>
            <person name="de Almeida L.G."/>
            <person name="Enrich-Prast A."/>
            <person name="Farina M."/>
            <person name="de Vasconcelos A.T."/>
            <person name="Bazylinski D.A."/>
            <person name="Lins U."/>
        </authorList>
    </citation>
    <scope>NUCLEOTIDE SEQUENCE</scope>
    <source>
        <strain evidence="8">IT-1</strain>
    </source>
</reference>
<accession>W0LP06</accession>
<comment type="similarity">
    <text evidence="2">Belongs to the LemA family.</text>
</comment>
<evidence type="ECO:0000256" key="2">
    <source>
        <dbReference type="ARBA" id="ARBA00008854"/>
    </source>
</evidence>
<protein>
    <submittedName>
        <fullName evidence="8 9">MamQ</fullName>
    </submittedName>
</protein>
<feature type="compositionally biased region" description="Basic and acidic residues" evidence="6">
    <location>
        <begin position="130"/>
        <end position="140"/>
    </location>
</feature>
<keyword evidence="5 7" id="KW-0472">Membrane</keyword>
<dbReference type="Pfam" id="PF04011">
    <property type="entry name" value="LemA"/>
    <property type="match status" value="1"/>
</dbReference>
<dbReference type="InterPro" id="IPR023353">
    <property type="entry name" value="LemA-like_dom_sf"/>
</dbReference>
<dbReference type="EMBL" id="LVJN01000004">
    <property type="protein sequence ID" value="OSM08627.1"/>
    <property type="molecule type" value="Genomic_DNA"/>
</dbReference>
<evidence type="ECO:0000313" key="10">
    <source>
        <dbReference type="Proteomes" id="UP000194003"/>
    </source>
</evidence>
<dbReference type="GO" id="GO:0016020">
    <property type="term" value="C:membrane"/>
    <property type="evidence" value="ECO:0007669"/>
    <property type="project" value="UniProtKB-SubCell"/>
</dbReference>
<dbReference type="SUPFAM" id="SSF140478">
    <property type="entry name" value="LemA-like"/>
    <property type="match status" value="1"/>
</dbReference>
<evidence type="ECO:0000256" key="1">
    <source>
        <dbReference type="ARBA" id="ARBA00004167"/>
    </source>
</evidence>
<feature type="region of interest" description="Disordered" evidence="6">
    <location>
        <begin position="276"/>
        <end position="297"/>
    </location>
</feature>
<organism evidence="8">
    <name type="scientific">Magnetofaba australis IT-1</name>
    <dbReference type="NCBI Taxonomy" id="1434232"/>
    <lineage>
        <taxon>Bacteria</taxon>
        <taxon>Pseudomonadati</taxon>
        <taxon>Pseudomonadota</taxon>
        <taxon>Magnetococcia</taxon>
        <taxon>Magnetococcales</taxon>
        <taxon>Magnetococcaceae</taxon>
        <taxon>Magnetofaba</taxon>
    </lineage>
</organism>
<evidence type="ECO:0000256" key="5">
    <source>
        <dbReference type="ARBA" id="ARBA00023136"/>
    </source>
</evidence>
<evidence type="ECO:0000256" key="4">
    <source>
        <dbReference type="ARBA" id="ARBA00022989"/>
    </source>
</evidence>
<dbReference type="PANTHER" id="PTHR34478:SF1">
    <property type="entry name" value="PROTEIN LEMA"/>
    <property type="match status" value="1"/>
</dbReference>
<name>W0LP06_9PROT</name>
<evidence type="ECO:0000256" key="7">
    <source>
        <dbReference type="SAM" id="Phobius"/>
    </source>
</evidence>
<evidence type="ECO:0000313" key="9">
    <source>
        <dbReference type="EMBL" id="OSM08627.1"/>
    </source>
</evidence>
<feature type="region of interest" description="Disordered" evidence="6">
    <location>
        <begin position="130"/>
        <end position="153"/>
    </location>
</feature>
<comment type="subcellular location">
    <subcellularLocation>
        <location evidence="1">Membrane</location>
        <topology evidence="1">Single-pass membrane protein</topology>
    </subcellularLocation>
</comment>
<sequence>MAQNSNDMDGFESLESEMLNSERLRRMKRLMNEMHRAEFEAKKLHLPPIKSRALIVAMSFISVLIFGVTTLYNFNRFVTLEERVLSARGHVEDVLQRRKNLFANLVNVALNHAALEQEVYRYVATTRKDVGREGDSEAKPPPEPVEAEPKRADPKTQSMLANMLGINPEGGGAPLAKLLAIVEQYPNITASVTYQQLMDKMVEMENRISMRRDEYNEEVRIYNTLISSFPWYILAKVTSFERYDYFAVRTDHPESTFFVPKASPEIFKRLLPSETGAAMQSNPAPRPAAGADKGATP</sequence>